<gene>
    <name evidence="3" type="ORF">CC117_27085</name>
</gene>
<dbReference type="Proteomes" id="UP000179627">
    <property type="component" value="Unassembled WGS sequence"/>
</dbReference>
<feature type="chain" id="PRO_5010182003" description="DUF3576 domain-containing protein" evidence="2">
    <location>
        <begin position="22"/>
        <end position="183"/>
    </location>
</feature>
<comment type="caution">
    <text evidence="3">The sequence shown here is derived from an EMBL/GenBank/DDBJ whole genome shotgun (WGS) entry which is preliminary data.</text>
</comment>
<name>A0A1S1QCL6_9ACTN</name>
<proteinExistence type="predicted"/>
<dbReference type="AlphaFoldDB" id="A0A1S1QCL6"/>
<keyword evidence="2" id="KW-0732">Signal</keyword>
<reference evidence="4" key="1">
    <citation type="submission" date="2016-07" db="EMBL/GenBank/DDBJ databases">
        <title>Sequence Frankia sp. strain CcI1.17.</title>
        <authorList>
            <person name="Ghodhbane-Gtari F."/>
            <person name="Swanson E."/>
            <person name="Gueddou A."/>
            <person name="Morris K."/>
            <person name="Hezbri K."/>
            <person name="Ktari A."/>
            <person name="Nouioui I."/>
            <person name="Abebe-Akele F."/>
            <person name="Simpson S."/>
            <person name="Thomas K."/>
            <person name="Gtari M."/>
            <person name="Tisa L.S."/>
            <person name="Hurst S."/>
        </authorList>
    </citation>
    <scope>NUCLEOTIDE SEQUENCE [LARGE SCALE GENOMIC DNA]</scope>
    <source>
        <strain evidence="4">Cc1.17</strain>
    </source>
</reference>
<dbReference type="EMBL" id="MBLM01000148">
    <property type="protein sequence ID" value="OHV30955.1"/>
    <property type="molecule type" value="Genomic_DNA"/>
</dbReference>
<evidence type="ECO:0000256" key="1">
    <source>
        <dbReference type="SAM" id="MobiDB-lite"/>
    </source>
</evidence>
<evidence type="ECO:0008006" key="5">
    <source>
        <dbReference type="Google" id="ProtNLM"/>
    </source>
</evidence>
<evidence type="ECO:0000256" key="2">
    <source>
        <dbReference type="SAM" id="SignalP"/>
    </source>
</evidence>
<feature type="signal peptide" evidence="2">
    <location>
        <begin position="1"/>
        <end position="21"/>
    </location>
</feature>
<organism evidence="3 4">
    <name type="scientific">Parafrankia colletiae</name>
    <dbReference type="NCBI Taxonomy" id="573497"/>
    <lineage>
        <taxon>Bacteria</taxon>
        <taxon>Bacillati</taxon>
        <taxon>Actinomycetota</taxon>
        <taxon>Actinomycetes</taxon>
        <taxon>Frankiales</taxon>
        <taxon>Frankiaceae</taxon>
        <taxon>Parafrankia</taxon>
    </lineage>
</organism>
<feature type="region of interest" description="Disordered" evidence="1">
    <location>
        <begin position="30"/>
        <end position="55"/>
    </location>
</feature>
<protein>
    <recommendedName>
        <fullName evidence="5">DUF3576 domain-containing protein</fullName>
    </recommendedName>
</protein>
<feature type="compositionally biased region" description="Low complexity" evidence="1">
    <location>
        <begin position="35"/>
        <end position="51"/>
    </location>
</feature>
<evidence type="ECO:0000313" key="3">
    <source>
        <dbReference type="EMBL" id="OHV30955.1"/>
    </source>
</evidence>
<keyword evidence="4" id="KW-1185">Reference proteome</keyword>
<accession>A0A1S1QCL6</accession>
<evidence type="ECO:0000313" key="4">
    <source>
        <dbReference type="Proteomes" id="UP000179627"/>
    </source>
</evidence>
<sequence length="183" mass="19062">MAAFAVVRAATAAALVLCAFAACGRVVPAARGSDAPGTTPPAATTPSTSSSFVALGPRQGTLDEAAGRRLTTWLTVIVLAGGGQEATGDPGARPNGYGRWASRIWLRATDSSTTEGGTAEGRVSIDVYADVQDRERWQRETAAGPRHLITGPLWTIITSSERDEALVRRHLARASARTTPPAP</sequence>